<sequence>MDDGSIDEPLEKEAFKSSELSRIKIRSHMCWLTVVNALMLGITVALNSLGKTPWSIKDMNTCVKATSFYSPVIGSKIINFHQVQLNGTLWPGEDPSWSRKEIGDPEAEEIWDAFEFAETFPISYADVVALGKDPETVTRYPNEKFGLGEEAYVASLDIQHKLHCLDELRKMTFADYGESTPKKKAHGQLWWIHLRHCFDMLTQDMLCHADADLITYRWMDTQPDPFPDFSINRKCRNLDEVLQYRDEHKVDDEKYTAMKKPKSEITQVPAEPGYYAMFGFEDSDLYPNGEGYGSLPESDWFGIPERPSSSKGHRLQV</sequence>
<dbReference type="InterPro" id="IPR021765">
    <property type="entry name" value="UstYa-like"/>
</dbReference>
<proteinExistence type="inferred from homology"/>
<dbReference type="AlphaFoldDB" id="A0A8H3I7Z8"/>
<dbReference type="PANTHER" id="PTHR33365">
    <property type="entry name" value="YALI0B05434P"/>
    <property type="match status" value="1"/>
</dbReference>
<protein>
    <recommendedName>
        <fullName evidence="5">Tat pathway signal sequence</fullName>
    </recommendedName>
</protein>
<dbReference type="GO" id="GO:0043386">
    <property type="term" value="P:mycotoxin biosynthetic process"/>
    <property type="evidence" value="ECO:0007669"/>
    <property type="project" value="InterPro"/>
</dbReference>
<dbReference type="Proteomes" id="UP000664203">
    <property type="component" value="Unassembled WGS sequence"/>
</dbReference>
<dbReference type="OrthoDB" id="3687641at2759"/>
<evidence type="ECO:0008006" key="5">
    <source>
        <dbReference type="Google" id="ProtNLM"/>
    </source>
</evidence>
<organism evidence="3 4">
    <name type="scientific">Alectoria fallacina</name>
    <dbReference type="NCBI Taxonomy" id="1903189"/>
    <lineage>
        <taxon>Eukaryota</taxon>
        <taxon>Fungi</taxon>
        <taxon>Dikarya</taxon>
        <taxon>Ascomycota</taxon>
        <taxon>Pezizomycotina</taxon>
        <taxon>Lecanoromycetes</taxon>
        <taxon>OSLEUM clade</taxon>
        <taxon>Lecanoromycetidae</taxon>
        <taxon>Lecanorales</taxon>
        <taxon>Lecanorineae</taxon>
        <taxon>Parmeliaceae</taxon>
        <taxon>Alectoria</taxon>
    </lineage>
</organism>
<evidence type="ECO:0000256" key="2">
    <source>
        <dbReference type="SAM" id="MobiDB-lite"/>
    </source>
</evidence>
<feature type="region of interest" description="Disordered" evidence="2">
    <location>
        <begin position="297"/>
        <end position="317"/>
    </location>
</feature>
<dbReference type="Pfam" id="PF11807">
    <property type="entry name" value="UstYa"/>
    <property type="match status" value="1"/>
</dbReference>
<comment type="similarity">
    <text evidence="1">Belongs to the ustYa family.</text>
</comment>
<comment type="caution">
    <text evidence="3">The sequence shown here is derived from an EMBL/GenBank/DDBJ whole genome shotgun (WGS) entry which is preliminary data.</text>
</comment>
<dbReference type="EMBL" id="CAJPDR010000110">
    <property type="protein sequence ID" value="CAF9918292.1"/>
    <property type="molecule type" value="Genomic_DNA"/>
</dbReference>
<evidence type="ECO:0000313" key="4">
    <source>
        <dbReference type="Proteomes" id="UP000664203"/>
    </source>
</evidence>
<keyword evidence="4" id="KW-1185">Reference proteome</keyword>
<reference evidence="3" key="1">
    <citation type="submission" date="2021-03" db="EMBL/GenBank/DDBJ databases">
        <authorList>
            <person name="Tagirdzhanova G."/>
        </authorList>
    </citation>
    <scope>NUCLEOTIDE SEQUENCE</scope>
</reference>
<gene>
    <name evidence="3" type="ORF">ALECFALPRED_000637</name>
</gene>
<dbReference type="PANTHER" id="PTHR33365:SF14">
    <property type="entry name" value="TAT PATHWAY SIGNAL SEQUENCE"/>
    <property type="match status" value="1"/>
</dbReference>
<accession>A0A8H3I7Z8</accession>
<evidence type="ECO:0000313" key="3">
    <source>
        <dbReference type="EMBL" id="CAF9918292.1"/>
    </source>
</evidence>
<name>A0A8H3I7Z8_9LECA</name>
<evidence type="ECO:0000256" key="1">
    <source>
        <dbReference type="ARBA" id="ARBA00035112"/>
    </source>
</evidence>